<dbReference type="GO" id="GO:0006865">
    <property type="term" value="P:amino acid transport"/>
    <property type="evidence" value="ECO:0007669"/>
    <property type="project" value="UniProtKB-KW"/>
</dbReference>
<proteinExistence type="inferred from homology"/>
<dbReference type="Pfam" id="PF13458">
    <property type="entry name" value="Peripla_BP_6"/>
    <property type="match status" value="1"/>
</dbReference>
<keyword evidence="2 4" id="KW-0732">Signal</keyword>
<keyword evidence="3" id="KW-0029">Amino-acid transport</keyword>
<comment type="caution">
    <text evidence="6">The sequence shown here is derived from an EMBL/GenBank/DDBJ whole genome shotgun (WGS) entry which is preliminary data.</text>
</comment>
<organism evidence="6 7">
    <name type="scientific">Pararhizobium mangrovi</name>
    <dbReference type="NCBI Taxonomy" id="2590452"/>
    <lineage>
        <taxon>Bacteria</taxon>
        <taxon>Pseudomonadati</taxon>
        <taxon>Pseudomonadota</taxon>
        <taxon>Alphaproteobacteria</taxon>
        <taxon>Hyphomicrobiales</taxon>
        <taxon>Rhizobiaceae</taxon>
        <taxon>Rhizobium/Agrobacterium group</taxon>
        <taxon>Pararhizobium</taxon>
    </lineage>
</organism>
<name>A0A506TW45_9HYPH</name>
<feature type="domain" description="Leucine-binding protein" evidence="5">
    <location>
        <begin position="29"/>
        <end position="363"/>
    </location>
</feature>
<evidence type="ECO:0000256" key="4">
    <source>
        <dbReference type="SAM" id="SignalP"/>
    </source>
</evidence>
<comment type="similarity">
    <text evidence="1">Belongs to the leucine-binding protein family.</text>
</comment>
<evidence type="ECO:0000259" key="5">
    <source>
        <dbReference type="Pfam" id="PF13458"/>
    </source>
</evidence>
<sequence length="389" mass="41668">MEELVKKKLAFTLTLLAGLSATAMAANAEIRVGFVTSLSGPGASIGTLYDKGMKAAYAYQDEVGGEKIKLIKLDDGSDPAAATQDARKLIQQEKVDVLIGTATAPSTTAMMSVADELHVPFIAVSPVKIKPPKNGHLWGVAVPQTPALMVKVIVDRMAREGIKNTGYIGFSDSWGDLVYEGAKAQEDNGDPKVTSNERFARTDTTVTAQALKVMATNPQAVLDGASATQAALPLLELRKRGYQGPFFGTPAMLNDDFIRVGGDAAEGVQVSAGPVVVTEQLPDDHFSKKIGTKFHEIYHKVNGGDAKDGFSGYSFDGWLIFLAAAEKALDKAKPGTPEFHQALMDAIYDIKDLKGVHAIYNFSQDSAYGVDERSLVVVKLVDGKWVYQP</sequence>
<dbReference type="EMBL" id="VHLH01000032">
    <property type="protein sequence ID" value="TPW26292.1"/>
    <property type="molecule type" value="Genomic_DNA"/>
</dbReference>
<feature type="chain" id="PRO_5021485207" evidence="4">
    <location>
        <begin position="26"/>
        <end position="389"/>
    </location>
</feature>
<dbReference type="InterPro" id="IPR028082">
    <property type="entry name" value="Peripla_BP_I"/>
</dbReference>
<evidence type="ECO:0000256" key="3">
    <source>
        <dbReference type="ARBA" id="ARBA00022970"/>
    </source>
</evidence>
<dbReference type="AlphaFoldDB" id="A0A506TW45"/>
<feature type="signal peptide" evidence="4">
    <location>
        <begin position="1"/>
        <end position="25"/>
    </location>
</feature>
<gene>
    <name evidence="6" type="ORF">FJU11_15165</name>
</gene>
<dbReference type="SUPFAM" id="SSF53822">
    <property type="entry name" value="Periplasmic binding protein-like I"/>
    <property type="match status" value="1"/>
</dbReference>
<dbReference type="OrthoDB" id="9147078at2"/>
<dbReference type="CDD" id="cd06333">
    <property type="entry name" value="PBP1_ABC_RPA1789-like"/>
    <property type="match status" value="1"/>
</dbReference>
<dbReference type="PANTHER" id="PTHR30483:SF38">
    <property type="entry name" value="BLR7848 PROTEIN"/>
    <property type="match status" value="1"/>
</dbReference>
<dbReference type="Proteomes" id="UP000320314">
    <property type="component" value="Unassembled WGS sequence"/>
</dbReference>
<protein>
    <submittedName>
        <fullName evidence="6">ABC transporter substrate-binding protein</fullName>
    </submittedName>
</protein>
<keyword evidence="7" id="KW-1185">Reference proteome</keyword>
<dbReference type="Gene3D" id="3.40.50.2300">
    <property type="match status" value="2"/>
</dbReference>
<dbReference type="PANTHER" id="PTHR30483">
    <property type="entry name" value="LEUCINE-SPECIFIC-BINDING PROTEIN"/>
    <property type="match status" value="1"/>
</dbReference>
<keyword evidence="3" id="KW-0813">Transport</keyword>
<evidence type="ECO:0000313" key="6">
    <source>
        <dbReference type="EMBL" id="TPW26292.1"/>
    </source>
</evidence>
<evidence type="ECO:0000313" key="7">
    <source>
        <dbReference type="Proteomes" id="UP000320314"/>
    </source>
</evidence>
<evidence type="ECO:0000256" key="1">
    <source>
        <dbReference type="ARBA" id="ARBA00010062"/>
    </source>
</evidence>
<accession>A0A506TW45</accession>
<dbReference type="InterPro" id="IPR051010">
    <property type="entry name" value="BCAA_transport"/>
</dbReference>
<evidence type="ECO:0000256" key="2">
    <source>
        <dbReference type="ARBA" id="ARBA00022729"/>
    </source>
</evidence>
<reference evidence="6 7" key="1">
    <citation type="submission" date="2019-06" db="EMBL/GenBank/DDBJ databases">
        <authorList>
            <person name="Li M."/>
        </authorList>
    </citation>
    <scope>NUCLEOTIDE SEQUENCE [LARGE SCALE GENOMIC DNA]</scope>
    <source>
        <strain evidence="6 7">BGMRC6574</strain>
    </source>
</reference>
<dbReference type="InterPro" id="IPR028081">
    <property type="entry name" value="Leu-bd"/>
</dbReference>